<evidence type="ECO:0000313" key="1">
    <source>
        <dbReference type="EMBL" id="KAJ1145018.1"/>
    </source>
</evidence>
<organism evidence="1 2">
    <name type="scientific">Pleurodeles waltl</name>
    <name type="common">Iberian ribbed newt</name>
    <dbReference type="NCBI Taxonomy" id="8319"/>
    <lineage>
        <taxon>Eukaryota</taxon>
        <taxon>Metazoa</taxon>
        <taxon>Chordata</taxon>
        <taxon>Craniata</taxon>
        <taxon>Vertebrata</taxon>
        <taxon>Euteleostomi</taxon>
        <taxon>Amphibia</taxon>
        <taxon>Batrachia</taxon>
        <taxon>Caudata</taxon>
        <taxon>Salamandroidea</taxon>
        <taxon>Salamandridae</taxon>
        <taxon>Pleurodelinae</taxon>
        <taxon>Pleurodeles</taxon>
    </lineage>
</organism>
<evidence type="ECO:0000313" key="2">
    <source>
        <dbReference type="Proteomes" id="UP001066276"/>
    </source>
</evidence>
<proteinExistence type="predicted"/>
<keyword evidence="2" id="KW-1185">Reference proteome</keyword>
<reference evidence="1" key="1">
    <citation type="journal article" date="2022" name="bioRxiv">
        <title>Sequencing and chromosome-scale assembly of the giantPleurodeles waltlgenome.</title>
        <authorList>
            <person name="Brown T."/>
            <person name="Elewa A."/>
            <person name="Iarovenko S."/>
            <person name="Subramanian E."/>
            <person name="Araus A.J."/>
            <person name="Petzold A."/>
            <person name="Susuki M."/>
            <person name="Suzuki K.-i.T."/>
            <person name="Hayashi T."/>
            <person name="Toyoda A."/>
            <person name="Oliveira C."/>
            <person name="Osipova E."/>
            <person name="Leigh N.D."/>
            <person name="Simon A."/>
            <person name="Yun M.H."/>
        </authorList>
    </citation>
    <scope>NUCLEOTIDE SEQUENCE</scope>
    <source>
        <strain evidence="1">20211129_DDA</strain>
        <tissue evidence="1">Liver</tissue>
    </source>
</reference>
<comment type="caution">
    <text evidence="1">The sequence shown here is derived from an EMBL/GenBank/DDBJ whole genome shotgun (WGS) entry which is preliminary data.</text>
</comment>
<gene>
    <name evidence="1" type="ORF">NDU88_011310</name>
</gene>
<accession>A0AAV7R2P9</accession>
<dbReference type="AlphaFoldDB" id="A0AAV7R2P9"/>
<dbReference type="EMBL" id="JANPWB010000010">
    <property type="protein sequence ID" value="KAJ1145018.1"/>
    <property type="molecule type" value="Genomic_DNA"/>
</dbReference>
<protein>
    <submittedName>
        <fullName evidence="1">Uncharacterized protein</fullName>
    </submittedName>
</protein>
<name>A0AAV7R2P9_PLEWA</name>
<dbReference type="Proteomes" id="UP001066276">
    <property type="component" value="Chromosome 6"/>
</dbReference>
<sequence length="91" mass="9739">MPRTIHNPSSSAVRTSVVLSRTAHSFSPLDAGFDRRRDPTAVGGRDATVRCGVTGVRIIVDLSKQKTLSKSVRITVIRISETAAVPLAVQV</sequence>